<evidence type="ECO:0000256" key="1">
    <source>
        <dbReference type="ARBA" id="ARBA00004370"/>
    </source>
</evidence>
<dbReference type="KEGG" id="jre:109001285"/>
<dbReference type="OrthoDB" id="1932397at2759"/>
<dbReference type="RefSeq" id="XP_035551392.1">
    <property type="nucleotide sequence ID" value="XM_035695499.1"/>
</dbReference>
<evidence type="ECO:0000256" key="6">
    <source>
        <dbReference type="SAM" id="MobiDB-lite"/>
    </source>
</evidence>
<keyword evidence="4" id="KW-1133">Transmembrane helix</keyword>
<dbReference type="FunCoup" id="A0A6P9F9W8">
    <property type="interactions" value="1225"/>
</dbReference>
<gene>
    <name evidence="8" type="primary">LOC109001285</name>
</gene>
<dbReference type="GeneID" id="109001285"/>
<evidence type="ECO:0000313" key="8">
    <source>
        <dbReference type="RefSeq" id="XP_035551392.1"/>
    </source>
</evidence>
<protein>
    <submittedName>
        <fullName evidence="8">UPF0496 protein At3g19330</fullName>
    </submittedName>
</protein>
<feature type="compositionally biased region" description="Polar residues" evidence="6">
    <location>
        <begin position="32"/>
        <end position="49"/>
    </location>
</feature>
<reference evidence="8" key="1">
    <citation type="submission" date="2025-08" db="UniProtKB">
        <authorList>
            <consortium name="RefSeq"/>
        </authorList>
    </citation>
    <scope>IDENTIFICATION</scope>
    <source>
        <tissue evidence="8">Leaves</tissue>
    </source>
</reference>
<evidence type="ECO:0000256" key="4">
    <source>
        <dbReference type="ARBA" id="ARBA00022989"/>
    </source>
</evidence>
<feature type="compositionally biased region" description="Pro residues" evidence="6">
    <location>
        <begin position="22"/>
        <end position="31"/>
    </location>
</feature>
<evidence type="ECO:0000313" key="7">
    <source>
        <dbReference type="Proteomes" id="UP000235220"/>
    </source>
</evidence>
<dbReference type="Proteomes" id="UP000235220">
    <property type="component" value="Chromosome 1"/>
</dbReference>
<comment type="subcellular location">
    <subcellularLocation>
        <location evidence="1">Membrane</location>
    </subcellularLocation>
</comment>
<dbReference type="Pfam" id="PF05055">
    <property type="entry name" value="DUF677"/>
    <property type="match status" value="1"/>
</dbReference>
<sequence length="435" mass="48136">MLHCLSLKSKSSSSSSVASSAAPPPPPPPPHSQGNSTEDSSSAQPSPTVNLTREYTLTVQTNSYHEIWSRIQPTTATNCDEDSHHQLLLAQVLHPNRDCVEDALRHTKTNTLTLLVKAYFEHSEKSTVLCLLLLHSVNRARSLYAPLHSLLDVLPLRSDSDSHSSLLTQSHCNRAFDLFLEFDRLDNPFPCPHSHNFNDMRRCFSQLKQQLDRRLPNSRSRVRLLRGATASSAVCCICAAFGTAVSAVAIAVHTLVVFATGTLCTASLPQTSNFTHKEVAHVAQLDAALKGTFVLNNELDTIDRLVVRLHNAVDNDKFLIRLGLERGREKHPIVEVIKQLDKNQLNFLHLLQDLEEHICLCFNTVNRARARLLQEICRHQSSVKFVITMTIWPMHCQALPAPLSLKGPGPQGEGRGCAASTVTPMCCPQLVLPTT</sequence>
<evidence type="ECO:0000256" key="5">
    <source>
        <dbReference type="ARBA" id="ARBA00023136"/>
    </source>
</evidence>
<name>A0A6P9F9W8_JUGRE</name>
<keyword evidence="3" id="KW-0812">Transmembrane</keyword>
<keyword evidence="5" id="KW-0472">Membrane</keyword>
<organism evidence="7 8">
    <name type="scientific">Juglans regia</name>
    <name type="common">English walnut</name>
    <dbReference type="NCBI Taxonomy" id="51240"/>
    <lineage>
        <taxon>Eukaryota</taxon>
        <taxon>Viridiplantae</taxon>
        <taxon>Streptophyta</taxon>
        <taxon>Embryophyta</taxon>
        <taxon>Tracheophyta</taxon>
        <taxon>Spermatophyta</taxon>
        <taxon>Magnoliopsida</taxon>
        <taxon>eudicotyledons</taxon>
        <taxon>Gunneridae</taxon>
        <taxon>Pentapetalae</taxon>
        <taxon>rosids</taxon>
        <taxon>fabids</taxon>
        <taxon>Fagales</taxon>
        <taxon>Juglandaceae</taxon>
        <taxon>Juglans</taxon>
    </lineage>
</organism>
<keyword evidence="7" id="KW-1185">Reference proteome</keyword>
<dbReference type="InterPro" id="IPR007749">
    <property type="entry name" value="DUF677"/>
</dbReference>
<feature type="compositionally biased region" description="Low complexity" evidence="6">
    <location>
        <begin position="11"/>
        <end position="21"/>
    </location>
</feature>
<accession>A0A6P9F9W8</accession>
<dbReference type="PANTHER" id="PTHR31113">
    <property type="entry name" value="UPF0496 PROTEIN 3-RELATED"/>
    <property type="match status" value="1"/>
</dbReference>
<feature type="region of interest" description="Disordered" evidence="6">
    <location>
        <begin position="1"/>
        <end position="49"/>
    </location>
</feature>
<evidence type="ECO:0000256" key="2">
    <source>
        <dbReference type="ARBA" id="ARBA00009074"/>
    </source>
</evidence>
<dbReference type="PANTHER" id="PTHR31113:SF5">
    <property type="entry name" value="OS04G0405700 PROTEIN"/>
    <property type="match status" value="1"/>
</dbReference>
<dbReference type="InParanoid" id="A0A6P9F9W8"/>
<comment type="similarity">
    <text evidence="2">Belongs to the UPF0496 family.</text>
</comment>
<dbReference type="AlphaFoldDB" id="A0A6P9F9W8"/>
<dbReference type="GO" id="GO:0016020">
    <property type="term" value="C:membrane"/>
    <property type="evidence" value="ECO:0007669"/>
    <property type="project" value="UniProtKB-SubCell"/>
</dbReference>
<evidence type="ECO:0000256" key="3">
    <source>
        <dbReference type="ARBA" id="ARBA00022692"/>
    </source>
</evidence>
<proteinExistence type="inferred from homology"/>